<evidence type="ECO:0000313" key="2">
    <source>
        <dbReference type="Proteomes" id="UP000276133"/>
    </source>
</evidence>
<reference evidence="1 2" key="1">
    <citation type="journal article" date="2018" name="Sci. Rep.">
        <title>Genomic signatures of local adaptation to the degree of environmental predictability in rotifers.</title>
        <authorList>
            <person name="Franch-Gras L."/>
            <person name="Hahn C."/>
            <person name="Garcia-Roger E.M."/>
            <person name="Carmona M.J."/>
            <person name="Serra M."/>
            <person name="Gomez A."/>
        </authorList>
    </citation>
    <scope>NUCLEOTIDE SEQUENCE [LARGE SCALE GENOMIC DNA]</scope>
    <source>
        <strain evidence="1">HYR1</strain>
    </source>
</reference>
<dbReference type="Proteomes" id="UP000276133">
    <property type="component" value="Unassembled WGS sequence"/>
</dbReference>
<dbReference type="AlphaFoldDB" id="A0A3M7SIA9"/>
<name>A0A3M7SIA9_BRAPC</name>
<sequence>MPQITTSNTKIAPYLKILQTCTVGETTIVTLCFIYRKSKKNILCIISKYIQILNNIFLC</sequence>
<organism evidence="1 2">
    <name type="scientific">Brachionus plicatilis</name>
    <name type="common">Marine rotifer</name>
    <name type="synonym">Brachionus muelleri</name>
    <dbReference type="NCBI Taxonomy" id="10195"/>
    <lineage>
        <taxon>Eukaryota</taxon>
        <taxon>Metazoa</taxon>
        <taxon>Spiralia</taxon>
        <taxon>Gnathifera</taxon>
        <taxon>Rotifera</taxon>
        <taxon>Eurotatoria</taxon>
        <taxon>Monogononta</taxon>
        <taxon>Pseudotrocha</taxon>
        <taxon>Ploima</taxon>
        <taxon>Brachionidae</taxon>
        <taxon>Brachionus</taxon>
    </lineage>
</organism>
<proteinExistence type="predicted"/>
<evidence type="ECO:0000313" key="1">
    <source>
        <dbReference type="EMBL" id="RNA35482.1"/>
    </source>
</evidence>
<protein>
    <submittedName>
        <fullName evidence="1">Uncharacterized protein</fullName>
    </submittedName>
</protein>
<dbReference type="EMBL" id="REGN01001322">
    <property type="protein sequence ID" value="RNA35482.1"/>
    <property type="molecule type" value="Genomic_DNA"/>
</dbReference>
<comment type="caution">
    <text evidence="1">The sequence shown here is derived from an EMBL/GenBank/DDBJ whole genome shotgun (WGS) entry which is preliminary data.</text>
</comment>
<gene>
    <name evidence="1" type="ORF">BpHYR1_013040</name>
</gene>
<keyword evidence="2" id="KW-1185">Reference proteome</keyword>
<accession>A0A3M7SIA9</accession>